<feature type="region of interest" description="Disordered" evidence="1">
    <location>
        <begin position="68"/>
        <end position="122"/>
    </location>
</feature>
<accession>A0A420HUM7</accession>
<feature type="non-terminal residue" evidence="2">
    <location>
        <position position="208"/>
    </location>
</feature>
<name>A0A420HUM7_9PEZI</name>
<dbReference type="STRING" id="62708.A0A420HUM7"/>
<comment type="caution">
    <text evidence="2">The sequence shown here is derived from an EMBL/GenBank/DDBJ whole genome shotgun (WGS) entry which is preliminary data.</text>
</comment>
<proteinExistence type="predicted"/>
<evidence type="ECO:0000256" key="1">
    <source>
        <dbReference type="SAM" id="MobiDB-lite"/>
    </source>
</evidence>
<feature type="region of interest" description="Disordered" evidence="1">
    <location>
        <begin position="164"/>
        <end position="208"/>
    </location>
</feature>
<keyword evidence="3" id="KW-1185">Reference proteome</keyword>
<feature type="compositionally biased region" description="Polar residues" evidence="1">
    <location>
        <begin position="194"/>
        <end position="208"/>
    </location>
</feature>
<dbReference type="AlphaFoldDB" id="A0A420HUM7"/>
<dbReference type="EMBL" id="MCBQ01015936">
    <property type="protein sequence ID" value="RKF61116.1"/>
    <property type="molecule type" value="Genomic_DNA"/>
</dbReference>
<organism evidence="2 3">
    <name type="scientific">Golovinomyces cichoracearum</name>
    <dbReference type="NCBI Taxonomy" id="62708"/>
    <lineage>
        <taxon>Eukaryota</taxon>
        <taxon>Fungi</taxon>
        <taxon>Dikarya</taxon>
        <taxon>Ascomycota</taxon>
        <taxon>Pezizomycotina</taxon>
        <taxon>Leotiomycetes</taxon>
        <taxon>Erysiphales</taxon>
        <taxon>Erysiphaceae</taxon>
        <taxon>Golovinomyces</taxon>
    </lineage>
</organism>
<reference evidence="2 3" key="1">
    <citation type="journal article" date="2018" name="BMC Genomics">
        <title>Comparative genome analyses reveal sequence features reflecting distinct modes of host-adaptation between dicot and monocot powdery mildew.</title>
        <authorList>
            <person name="Wu Y."/>
            <person name="Ma X."/>
            <person name="Pan Z."/>
            <person name="Kale S.D."/>
            <person name="Song Y."/>
            <person name="King H."/>
            <person name="Zhang Q."/>
            <person name="Presley C."/>
            <person name="Deng X."/>
            <person name="Wei C.I."/>
            <person name="Xiao S."/>
        </authorList>
    </citation>
    <scope>NUCLEOTIDE SEQUENCE [LARGE SCALE GENOMIC DNA]</scope>
    <source>
        <strain evidence="2">UMSG3</strain>
    </source>
</reference>
<protein>
    <submittedName>
        <fullName evidence="2">Uncharacterized protein</fullName>
    </submittedName>
</protein>
<evidence type="ECO:0000313" key="3">
    <source>
        <dbReference type="Proteomes" id="UP000283383"/>
    </source>
</evidence>
<evidence type="ECO:0000313" key="2">
    <source>
        <dbReference type="EMBL" id="RKF61116.1"/>
    </source>
</evidence>
<dbReference type="Proteomes" id="UP000283383">
    <property type="component" value="Unassembled WGS sequence"/>
</dbReference>
<sequence length="208" mass="23199">MFGDVPKSADKQTTLSYWANNDLLSSEQYWQSDTGIPNQLSIPFDGKQKSHIPKTHQFALNNIIAPHSQQQGEHTQPPQPQQTGREHSSPPSPPRLREEHTPPSPPLQPTGEHTSSPPLLQPTAEHILPTQSSENDTKNIGDLTPTITLMDPNLTMTRRTNLSSLREHDDFSDNESVYADQPELIDSPAEENLETSGQFTRPGKQQTQ</sequence>
<gene>
    <name evidence="2" type="ORF">GcM3_159013</name>
</gene>